<reference evidence="20 21" key="1">
    <citation type="submission" date="2017-02" db="EMBL/GenBank/DDBJ databases">
        <title>Draft genome sequence of Moraxella lincolnii CCUG 9405T type strain.</title>
        <authorList>
            <person name="Salva-Serra F."/>
            <person name="Engstrom-Jakobsson H."/>
            <person name="Thorell K."/>
            <person name="Jaen-Luchoro D."/>
            <person name="Gonzales-Siles L."/>
            <person name="Karlsson R."/>
            <person name="Yazdan S."/>
            <person name="Boulund F."/>
            <person name="Johnning A."/>
            <person name="Engstrand L."/>
            <person name="Kristiansson E."/>
            <person name="Moore E."/>
        </authorList>
    </citation>
    <scope>NUCLEOTIDE SEQUENCE [LARGE SCALE GENOMIC DNA]</scope>
    <source>
        <strain evidence="20 21">CCUG 9405</strain>
    </source>
</reference>
<evidence type="ECO:0000256" key="18">
    <source>
        <dbReference type="ARBA" id="ARBA00078074"/>
    </source>
</evidence>
<evidence type="ECO:0000256" key="15">
    <source>
        <dbReference type="ARBA" id="ARBA00075285"/>
    </source>
</evidence>
<keyword evidence="5" id="KW-0378">Hydrolase</keyword>
<evidence type="ECO:0000256" key="14">
    <source>
        <dbReference type="ARBA" id="ARBA00071271"/>
    </source>
</evidence>
<dbReference type="Pfam" id="PF01546">
    <property type="entry name" value="Peptidase_M20"/>
    <property type="match status" value="1"/>
</dbReference>
<protein>
    <recommendedName>
        <fullName evidence="14">Cytosol non-specific dipeptidase</fullName>
        <ecNumber evidence="11">3.4.13.18</ecNumber>
    </recommendedName>
    <alternativeName>
        <fullName evidence="17">Aminoacyl-histidine dipeptidase</fullName>
    </alternativeName>
    <alternativeName>
        <fullName evidence="16">Beta-alanyl-histidine dipeptidase</fullName>
    </alternativeName>
    <alternativeName>
        <fullName evidence="15">Carnosinase</fullName>
    </alternativeName>
    <alternativeName>
        <fullName evidence="12">Peptidase D</fullName>
    </alternativeName>
    <alternativeName>
        <fullName evidence="18">Xaa-His dipeptidase</fullName>
    </alternativeName>
</protein>
<sequence>MNTPNNTSNNTPSNTLNHPVANLEPKEVWSYFYQLTQIPRPSHHEEAIQQFMLDFGKSLGLDTLKDEVGNIIIKKPATQGMEHCKPVILQSHLDMVAQANKDSQHDFATDPLQVYIDEVTSDTPANINTNEMGQWVKAHGTTLGADNGMGVAAIMAVLASDDIAHPDIEALFTSTEETGMVGAFGLQPNMLEGEILLNLDSEELGELYIGCAGGVDVTAKMTIRRQPIPDGMAIHHIKLTGLRGGHSGLNIIDQRANANKLLVRWLLDLDDVLGDKWRLIRLDGGNLRNAIPREADAIIAFDPVHLDDIKRHLTDHLLTLASEYQGIENVKNQMSMTIEPVQHGNTQQDKQPTDAIVPDDAQKVLNVIHACPNGVYRMSVSMNDLVETSVNMGIVSTDEHQITISQLIRSSLDSSKQDLSRQLQSLYTLAGASVELSGNYPGWSPNMNSDILKVMQHTGKELFGQSPALKGIHAGLECGILARHYPHWDMISFGPTITGAHSPDERVKVDTVAVFFDWLKMTLAHIPKR</sequence>
<dbReference type="GO" id="GO:0046872">
    <property type="term" value="F:metal ion binding"/>
    <property type="evidence" value="ECO:0007669"/>
    <property type="project" value="UniProtKB-KW"/>
</dbReference>
<comment type="cofactor">
    <cofactor evidence="1">
        <name>Co(2+)</name>
        <dbReference type="ChEBI" id="CHEBI:48828"/>
    </cofactor>
</comment>
<organism evidence="20 21">
    <name type="scientific">Lwoffella lincolnii</name>
    <dbReference type="NCBI Taxonomy" id="90241"/>
    <lineage>
        <taxon>Bacteria</taxon>
        <taxon>Pseudomonadati</taxon>
        <taxon>Pseudomonadota</taxon>
        <taxon>Gammaproteobacteria</taxon>
        <taxon>Moraxellales</taxon>
        <taxon>Moraxellaceae</taxon>
        <taxon>Lwoffella</taxon>
    </lineage>
</organism>
<evidence type="ECO:0000256" key="13">
    <source>
        <dbReference type="ARBA" id="ARBA00061423"/>
    </source>
</evidence>
<evidence type="ECO:0000256" key="6">
    <source>
        <dbReference type="ARBA" id="ARBA00022833"/>
    </source>
</evidence>
<feature type="domain" description="Peptidase M20 dimerisation" evidence="19">
    <location>
        <begin position="239"/>
        <end position="313"/>
    </location>
</feature>
<accession>A0A1T0CB95</accession>
<dbReference type="CDD" id="cd03890">
    <property type="entry name" value="M20_pepD"/>
    <property type="match status" value="1"/>
</dbReference>
<keyword evidence="4" id="KW-0479">Metal-binding</keyword>
<comment type="cofactor">
    <cofactor evidence="2">
        <name>Zn(2+)</name>
        <dbReference type="ChEBI" id="CHEBI:29105"/>
    </cofactor>
</comment>
<dbReference type="SUPFAM" id="SSF53187">
    <property type="entry name" value="Zn-dependent exopeptidases"/>
    <property type="match status" value="1"/>
</dbReference>
<comment type="caution">
    <text evidence="20">The sequence shown here is derived from an EMBL/GenBank/DDBJ whole genome shotgun (WGS) entry which is preliminary data.</text>
</comment>
<dbReference type="Pfam" id="PF07687">
    <property type="entry name" value="M20_dimer"/>
    <property type="match status" value="1"/>
</dbReference>
<keyword evidence="21" id="KW-1185">Reference proteome</keyword>
<dbReference type="EMBL" id="MUYT01000015">
    <property type="protein sequence ID" value="OOS19614.1"/>
    <property type="molecule type" value="Genomic_DNA"/>
</dbReference>
<dbReference type="Proteomes" id="UP000191094">
    <property type="component" value="Unassembled WGS sequence"/>
</dbReference>
<dbReference type="FunFam" id="3.40.630.10:FF:000015">
    <property type="entry name" value="Aminoacyl-histidine dipeptidase PepD"/>
    <property type="match status" value="1"/>
</dbReference>
<evidence type="ECO:0000256" key="17">
    <source>
        <dbReference type="ARBA" id="ARBA00077688"/>
    </source>
</evidence>
<dbReference type="GO" id="GO:0005829">
    <property type="term" value="C:cytosol"/>
    <property type="evidence" value="ECO:0007669"/>
    <property type="project" value="TreeGrafter"/>
</dbReference>
<keyword evidence="9" id="KW-0170">Cobalt</keyword>
<evidence type="ECO:0000259" key="19">
    <source>
        <dbReference type="Pfam" id="PF07687"/>
    </source>
</evidence>
<dbReference type="NCBIfam" id="TIGR01893">
    <property type="entry name" value="aa-his-dipept"/>
    <property type="match status" value="1"/>
</dbReference>
<dbReference type="PANTHER" id="PTHR43501">
    <property type="entry name" value="CYTOSOL NON-SPECIFIC DIPEPTIDASE"/>
    <property type="match status" value="1"/>
</dbReference>
<dbReference type="FunFam" id="3.40.630.10:FF:000018">
    <property type="entry name" value="Aminoacyl-histidine dipeptidase PepD"/>
    <property type="match status" value="1"/>
</dbReference>
<dbReference type="GO" id="GO:0070573">
    <property type="term" value="F:metallodipeptidase activity"/>
    <property type="evidence" value="ECO:0007669"/>
    <property type="project" value="TreeGrafter"/>
</dbReference>
<evidence type="ECO:0000256" key="9">
    <source>
        <dbReference type="ARBA" id="ARBA00023285"/>
    </source>
</evidence>
<dbReference type="PANTHER" id="PTHR43501:SF1">
    <property type="entry name" value="CYTOSOL NON-SPECIFIC DIPEPTIDASE"/>
    <property type="match status" value="1"/>
</dbReference>
<proteinExistence type="inferred from homology"/>
<keyword evidence="3" id="KW-0645">Protease</keyword>
<evidence type="ECO:0000313" key="21">
    <source>
        <dbReference type="Proteomes" id="UP000191094"/>
    </source>
</evidence>
<evidence type="ECO:0000256" key="2">
    <source>
        <dbReference type="ARBA" id="ARBA00001947"/>
    </source>
</evidence>
<dbReference type="PRINTS" id="PR00934">
    <property type="entry name" value="XHISDIPTASE"/>
</dbReference>
<evidence type="ECO:0000256" key="4">
    <source>
        <dbReference type="ARBA" id="ARBA00022723"/>
    </source>
</evidence>
<keyword evidence="8" id="KW-0482">Metalloprotease</keyword>
<dbReference type="GO" id="GO:0006508">
    <property type="term" value="P:proteolysis"/>
    <property type="evidence" value="ECO:0007669"/>
    <property type="project" value="UniProtKB-KW"/>
</dbReference>
<dbReference type="EC" id="3.4.13.18" evidence="11"/>
<evidence type="ECO:0000256" key="1">
    <source>
        <dbReference type="ARBA" id="ARBA00001941"/>
    </source>
</evidence>
<evidence type="ECO:0000313" key="20">
    <source>
        <dbReference type="EMBL" id="OOS19614.1"/>
    </source>
</evidence>
<keyword evidence="7" id="KW-0224">Dipeptidase</keyword>
<dbReference type="InterPro" id="IPR001160">
    <property type="entry name" value="Peptidase_M20C"/>
</dbReference>
<dbReference type="InterPro" id="IPR002933">
    <property type="entry name" value="Peptidase_M20"/>
</dbReference>
<name>A0A1T0CB95_9GAMM</name>
<evidence type="ECO:0000256" key="16">
    <source>
        <dbReference type="ARBA" id="ARBA00076004"/>
    </source>
</evidence>
<gene>
    <name evidence="20" type="ORF">B0682_08540</name>
</gene>
<evidence type="ECO:0000256" key="3">
    <source>
        <dbReference type="ARBA" id="ARBA00022670"/>
    </source>
</evidence>
<dbReference type="STRING" id="90241.B0682_08540"/>
<comment type="catalytic activity">
    <reaction evidence="10">
        <text>Hydrolysis of dipeptides, preferentially hydrophobic dipeptides including prolyl amino acids.</text>
        <dbReference type="EC" id="3.4.13.18"/>
    </reaction>
</comment>
<comment type="similarity">
    <text evidence="13">Belongs to the peptidase M20C family.</text>
</comment>
<evidence type="ECO:0000256" key="10">
    <source>
        <dbReference type="ARBA" id="ARBA00036421"/>
    </source>
</evidence>
<dbReference type="AlphaFoldDB" id="A0A1T0CB95"/>
<evidence type="ECO:0000256" key="8">
    <source>
        <dbReference type="ARBA" id="ARBA00023049"/>
    </source>
</evidence>
<evidence type="ECO:0000256" key="11">
    <source>
        <dbReference type="ARBA" id="ARBA00038976"/>
    </source>
</evidence>
<dbReference type="Gene3D" id="3.40.630.10">
    <property type="entry name" value="Zn peptidases"/>
    <property type="match status" value="2"/>
</dbReference>
<evidence type="ECO:0000256" key="12">
    <source>
        <dbReference type="ARBA" id="ARBA00044252"/>
    </source>
</evidence>
<dbReference type="InterPro" id="IPR011650">
    <property type="entry name" value="Peptidase_M20_dimer"/>
</dbReference>
<evidence type="ECO:0000256" key="5">
    <source>
        <dbReference type="ARBA" id="ARBA00022801"/>
    </source>
</evidence>
<dbReference type="PIRSF" id="PIRSF016599">
    <property type="entry name" value="Xaa-His_dipept"/>
    <property type="match status" value="1"/>
</dbReference>
<keyword evidence="6" id="KW-0862">Zinc</keyword>
<evidence type="ECO:0000256" key="7">
    <source>
        <dbReference type="ARBA" id="ARBA00022997"/>
    </source>
</evidence>